<dbReference type="AlphaFoldDB" id="A0AA39XVG0"/>
<feature type="domain" description="Shikimate dehydrogenase substrate binding N-terminal" evidence="1">
    <location>
        <begin position="16"/>
        <end position="96"/>
    </location>
</feature>
<dbReference type="CDD" id="cd01065">
    <property type="entry name" value="NAD_bind_Shikimate_DH"/>
    <property type="match status" value="1"/>
</dbReference>
<dbReference type="Gene3D" id="3.40.50.10860">
    <property type="entry name" value="Leucine Dehydrogenase, chain A, domain 1"/>
    <property type="match status" value="1"/>
</dbReference>
<proteinExistence type="predicted"/>
<dbReference type="GO" id="GO:0009423">
    <property type="term" value="P:chorismate biosynthetic process"/>
    <property type="evidence" value="ECO:0007669"/>
    <property type="project" value="TreeGrafter"/>
</dbReference>
<dbReference type="GO" id="GO:0004764">
    <property type="term" value="F:shikimate 3-dehydrogenase (NADP+) activity"/>
    <property type="evidence" value="ECO:0007669"/>
    <property type="project" value="InterPro"/>
</dbReference>
<gene>
    <name evidence="2" type="primary">qa-3_1</name>
    <name evidence="2" type="ORF">DIS24_g9261</name>
</gene>
<dbReference type="InterPro" id="IPR036291">
    <property type="entry name" value="NAD(P)-bd_dom_sf"/>
</dbReference>
<dbReference type="GO" id="GO:0019632">
    <property type="term" value="P:shikimate metabolic process"/>
    <property type="evidence" value="ECO:0007669"/>
    <property type="project" value="TreeGrafter"/>
</dbReference>
<name>A0AA39XVG0_9PEZI</name>
<dbReference type="InterPro" id="IPR046346">
    <property type="entry name" value="Aminoacid_DH-like_N_sf"/>
</dbReference>
<evidence type="ECO:0000313" key="2">
    <source>
        <dbReference type="EMBL" id="KAK0640525.1"/>
    </source>
</evidence>
<evidence type="ECO:0000313" key="3">
    <source>
        <dbReference type="Proteomes" id="UP001175001"/>
    </source>
</evidence>
<dbReference type="PANTHER" id="PTHR21089:SF26">
    <property type="entry name" value="AROM POLYPEPTIDE, PUTATIVE-RELATED"/>
    <property type="match status" value="1"/>
</dbReference>
<protein>
    <submittedName>
        <fullName evidence="2">Quinate dehydrogenase</fullName>
    </submittedName>
</protein>
<dbReference type="Pfam" id="PF08501">
    <property type="entry name" value="Shikimate_dh_N"/>
    <property type="match status" value="1"/>
</dbReference>
<comment type="caution">
    <text evidence="2">The sequence shown here is derived from an EMBL/GenBank/DDBJ whole genome shotgun (WGS) entry which is preliminary data.</text>
</comment>
<dbReference type="Gene3D" id="3.40.50.720">
    <property type="entry name" value="NAD(P)-binding Rossmann-like Domain"/>
    <property type="match status" value="1"/>
</dbReference>
<accession>A0AA39XVG0</accession>
<evidence type="ECO:0000259" key="1">
    <source>
        <dbReference type="Pfam" id="PF08501"/>
    </source>
</evidence>
<dbReference type="PANTHER" id="PTHR21089">
    <property type="entry name" value="SHIKIMATE DEHYDROGENASE"/>
    <property type="match status" value="1"/>
</dbReference>
<reference evidence="2" key="1">
    <citation type="submission" date="2023-06" db="EMBL/GenBank/DDBJ databases">
        <title>Multi-omics analyses reveal the molecular pathogenesis toolkit of Lasiodiplodia hormozganensis, a cross-kingdom pathogen.</title>
        <authorList>
            <person name="Felix C."/>
            <person name="Meneses R."/>
            <person name="Goncalves M.F.M."/>
            <person name="Tilleman L."/>
            <person name="Duarte A.S."/>
            <person name="Jorrin-Novo J.V."/>
            <person name="Van De Peer Y."/>
            <person name="Deforce D."/>
            <person name="Van Nieuwerburgh F."/>
            <person name="Esteves A.C."/>
            <person name="Alves A."/>
        </authorList>
    </citation>
    <scope>NUCLEOTIDE SEQUENCE</scope>
    <source>
        <strain evidence="2">CBS 339.90</strain>
    </source>
</reference>
<dbReference type="SUPFAM" id="SSF53223">
    <property type="entry name" value="Aminoacid dehydrogenase-like, N-terminal domain"/>
    <property type="match status" value="1"/>
</dbReference>
<keyword evidence="3" id="KW-1185">Reference proteome</keyword>
<dbReference type="SUPFAM" id="SSF51735">
    <property type="entry name" value="NAD(P)-binding Rossmann-fold domains"/>
    <property type="match status" value="1"/>
</dbReference>
<organism evidence="2 3">
    <name type="scientific">Lasiodiplodia hormozganensis</name>
    <dbReference type="NCBI Taxonomy" id="869390"/>
    <lineage>
        <taxon>Eukaryota</taxon>
        <taxon>Fungi</taxon>
        <taxon>Dikarya</taxon>
        <taxon>Ascomycota</taxon>
        <taxon>Pezizomycotina</taxon>
        <taxon>Dothideomycetes</taxon>
        <taxon>Dothideomycetes incertae sedis</taxon>
        <taxon>Botryosphaeriales</taxon>
        <taxon>Botryosphaeriaceae</taxon>
        <taxon>Lasiodiplodia</taxon>
    </lineage>
</organism>
<dbReference type="InterPro" id="IPR022893">
    <property type="entry name" value="Shikimate_DH_fam"/>
</dbReference>
<dbReference type="InterPro" id="IPR013708">
    <property type="entry name" value="Shikimate_DH-bd_N"/>
</dbReference>
<dbReference type="Proteomes" id="UP001175001">
    <property type="component" value="Unassembled WGS sequence"/>
</dbReference>
<sequence length="306" mass="33242">MAPQTPNDPRPQTLHLVGIGVTHSIAPPMHNHIAHSLDLPWTFHSTECTTIDDAISLGRAPTTAGLVVTMPYKQTIMPRLDGIDELATIIGACNNVYRDAAGQLRGTNTDWLGVKGCLLEKGDDRAGSEGAPGLIVGAGGASRAALYALSVHLGCGAVYVLNRDEGEVRDLVRDAQRLASPPAVVHVTGLEQAKALDTPYYVVGTVPDFEPATESELLVKACLEEFLSRPKKGVLLDMCFKPRRTRMIKMAEGLGWFTVEGTHVIGYQIEEQWRLWAGEERVKRLNREGAWKVLLESADASPAINF</sequence>
<dbReference type="EMBL" id="JAUJDW010000079">
    <property type="protein sequence ID" value="KAK0640525.1"/>
    <property type="molecule type" value="Genomic_DNA"/>
</dbReference>